<proteinExistence type="predicted"/>
<sequence>MVNSNASWICYSMHIRSLKKMPLRLDILDEYLPSLYALRMRPARSGSDPPLRSRFVTIILPTVTFLLSSTLKLF</sequence>
<protein>
    <submittedName>
        <fullName evidence="1">Uncharacterized protein</fullName>
    </submittedName>
</protein>
<dbReference type="Proteomes" id="UP001303046">
    <property type="component" value="Unassembled WGS sequence"/>
</dbReference>
<evidence type="ECO:0000313" key="1">
    <source>
        <dbReference type="EMBL" id="KAK6745188.1"/>
    </source>
</evidence>
<gene>
    <name evidence="1" type="primary">Necator_chrIII.g12496</name>
    <name evidence="1" type="ORF">RB195_011730</name>
</gene>
<organism evidence="1 2">
    <name type="scientific">Necator americanus</name>
    <name type="common">Human hookworm</name>
    <dbReference type="NCBI Taxonomy" id="51031"/>
    <lineage>
        <taxon>Eukaryota</taxon>
        <taxon>Metazoa</taxon>
        <taxon>Ecdysozoa</taxon>
        <taxon>Nematoda</taxon>
        <taxon>Chromadorea</taxon>
        <taxon>Rhabditida</taxon>
        <taxon>Rhabditina</taxon>
        <taxon>Rhabditomorpha</taxon>
        <taxon>Strongyloidea</taxon>
        <taxon>Ancylostomatidae</taxon>
        <taxon>Bunostominae</taxon>
        <taxon>Necator</taxon>
    </lineage>
</organism>
<reference evidence="1 2" key="1">
    <citation type="submission" date="2023-08" db="EMBL/GenBank/DDBJ databases">
        <title>A Necator americanus chromosomal reference genome.</title>
        <authorList>
            <person name="Ilik V."/>
            <person name="Petrzelkova K.J."/>
            <person name="Pardy F."/>
            <person name="Fuh T."/>
            <person name="Niatou-Singa F.S."/>
            <person name="Gouil Q."/>
            <person name="Baker L."/>
            <person name="Ritchie M.E."/>
            <person name="Jex A.R."/>
            <person name="Gazzola D."/>
            <person name="Li H."/>
            <person name="Toshio Fujiwara R."/>
            <person name="Zhan B."/>
            <person name="Aroian R.V."/>
            <person name="Pafco B."/>
            <person name="Schwarz E.M."/>
        </authorList>
    </citation>
    <scope>NUCLEOTIDE SEQUENCE [LARGE SCALE GENOMIC DNA]</scope>
    <source>
        <strain evidence="1 2">Aroian</strain>
        <tissue evidence="1">Whole animal</tissue>
    </source>
</reference>
<name>A0ABR1D4U4_NECAM</name>
<accession>A0ABR1D4U4</accession>
<comment type="caution">
    <text evidence="1">The sequence shown here is derived from an EMBL/GenBank/DDBJ whole genome shotgun (WGS) entry which is preliminary data.</text>
</comment>
<evidence type="ECO:0000313" key="2">
    <source>
        <dbReference type="Proteomes" id="UP001303046"/>
    </source>
</evidence>
<keyword evidence="2" id="KW-1185">Reference proteome</keyword>
<dbReference type="EMBL" id="JAVFWL010000003">
    <property type="protein sequence ID" value="KAK6745188.1"/>
    <property type="molecule type" value="Genomic_DNA"/>
</dbReference>